<dbReference type="Proteomes" id="UP001330827">
    <property type="component" value="Chromosome"/>
</dbReference>
<sequence>MRVGAARAAAVRWVAEHARPAPGYRGAYFSGSTVGRPDDAELAPSSDVDVVVVTAQDEPPAKPGKLRYEEALLEISYVPWAELRDPAAVLSSYHLAGSFREDTVIDDPTGRLRALYADVSPHFAERSWVRRRCLDARHRVESRLAAFDASAPFHEQVTAWMFPTGVTTHVLLVAALRNPTVRLRYPAARDVLTAYRRPELYPELLGLLGCADVSERRVRRHVGELARTFDATVPVARTPFFFSSDLTAQARPIAVDGSLELLDRGEHREAVFWVVATLARCHTVLAVDDPALHAARLPAFEAAVAELTGITGTADVLARREEVTRFLPRLWTAAEDIMAADPDVTGKSGDALPPHRPLC</sequence>
<reference evidence="1 3" key="1">
    <citation type="submission" date="2019-06" db="EMBL/GenBank/DDBJ databases">
        <title>Sequencing the genomes of 1000 actinobacteria strains.</title>
        <authorList>
            <person name="Klenk H.-P."/>
        </authorList>
    </citation>
    <scope>NUCLEOTIDE SEQUENCE [LARGE SCALE GENOMIC DNA]</scope>
    <source>
        <strain evidence="1 3">DSM 42059</strain>
    </source>
</reference>
<evidence type="ECO:0000313" key="1">
    <source>
        <dbReference type="EMBL" id="TWG06612.1"/>
    </source>
</evidence>
<evidence type="ECO:0000313" key="4">
    <source>
        <dbReference type="Proteomes" id="UP001330827"/>
    </source>
</evidence>
<organism evidence="1 3">
    <name type="scientific">Streptomyces brevispora</name>
    <dbReference type="NCBI Taxonomy" id="887462"/>
    <lineage>
        <taxon>Bacteria</taxon>
        <taxon>Bacillati</taxon>
        <taxon>Actinomycetota</taxon>
        <taxon>Actinomycetes</taxon>
        <taxon>Kitasatosporales</taxon>
        <taxon>Streptomycetaceae</taxon>
        <taxon>Streptomyces</taxon>
    </lineage>
</organism>
<dbReference type="RefSeq" id="WP_145767497.1">
    <property type="nucleotide sequence ID" value="NZ_CP109114.1"/>
</dbReference>
<gene>
    <name evidence="1" type="ORF">FHX80_115107</name>
    <name evidence="2" type="ORF">OIE64_06275</name>
</gene>
<reference evidence="2 4" key="2">
    <citation type="submission" date="2022-10" db="EMBL/GenBank/DDBJ databases">
        <title>The complete genomes of actinobacterial strains from the NBC collection.</title>
        <authorList>
            <person name="Joergensen T.S."/>
            <person name="Alvarez Arevalo M."/>
            <person name="Sterndorff E.B."/>
            <person name="Faurdal D."/>
            <person name="Vuksanovic O."/>
            <person name="Mourched A.-S."/>
            <person name="Charusanti P."/>
            <person name="Shaw S."/>
            <person name="Blin K."/>
            <person name="Weber T."/>
        </authorList>
    </citation>
    <scope>NUCLEOTIDE SEQUENCE [LARGE SCALE GENOMIC DNA]</scope>
    <source>
        <strain evidence="2 4">NBC 01769</strain>
    </source>
</reference>
<accession>A0A561V4S4</accession>
<proteinExistence type="predicted"/>
<dbReference type="EMBL" id="CP109114">
    <property type="protein sequence ID" value="WSC12490.1"/>
    <property type="molecule type" value="Genomic_DNA"/>
</dbReference>
<dbReference type="Proteomes" id="UP000318186">
    <property type="component" value="Unassembled WGS sequence"/>
</dbReference>
<keyword evidence="4" id="KW-1185">Reference proteome</keyword>
<dbReference type="AlphaFoldDB" id="A0A561V4S4"/>
<evidence type="ECO:0000313" key="3">
    <source>
        <dbReference type="Proteomes" id="UP000318186"/>
    </source>
</evidence>
<dbReference type="EMBL" id="VIWW01000001">
    <property type="protein sequence ID" value="TWG06612.1"/>
    <property type="molecule type" value="Genomic_DNA"/>
</dbReference>
<name>A0A561V4S4_9ACTN</name>
<evidence type="ECO:0000313" key="2">
    <source>
        <dbReference type="EMBL" id="WSC12490.1"/>
    </source>
</evidence>
<dbReference type="OrthoDB" id="3659232at2"/>
<protein>
    <submittedName>
        <fullName evidence="1">Uncharacterized protein</fullName>
    </submittedName>
</protein>